<gene>
    <name evidence="2" type="ORF">E0485_06765</name>
</gene>
<dbReference type="RefSeq" id="WP_132417223.1">
    <property type="nucleotide sequence ID" value="NZ_SKFG01000004.1"/>
</dbReference>
<feature type="signal peptide" evidence="1">
    <location>
        <begin position="1"/>
        <end position="22"/>
    </location>
</feature>
<comment type="caution">
    <text evidence="2">The sequence shown here is derived from an EMBL/GenBank/DDBJ whole genome shotgun (WGS) entry which is preliminary data.</text>
</comment>
<accession>A0A4R4EHF2</accession>
<evidence type="ECO:0000313" key="3">
    <source>
        <dbReference type="Proteomes" id="UP000295418"/>
    </source>
</evidence>
<keyword evidence="1" id="KW-0732">Signal</keyword>
<dbReference type="Proteomes" id="UP000295418">
    <property type="component" value="Unassembled WGS sequence"/>
</dbReference>
<dbReference type="EMBL" id="SKFG01000004">
    <property type="protein sequence ID" value="TCZ78773.1"/>
    <property type="molecule type" value="Genomic_DNA"/>
</dbReference>
<dbReference type="PROSITE" id="PS51257">
    <property type="entry name" value="PROKAR_LIPOPROTEIN"/>
    <property type="match status" value="1"/>
</dbReference>
<feature type="chain" id="PRO_5039432891" evidence="1">
    <location>
        <begin position="23"/>
        <end position="242"/>
    </location>
</feature>
<dbReference type="AlphaFoldDB" id="A0A4R4EHF2"/>
<dbReference type="OrthoDB" id="2657643at2"/>
<organism evidence="2 3">
    <name type="scientific">Paenibacillus albiflavus</name>
    <dbReference type="NCBI Taxonomy" id="2545760"/>
    <lineage>
        <taxon>Bacteria</taxon>
        <taxon>Bacillati</taxon>
        <taxon>Bacillota</taxon>
        <taxon>Bacilli</taxon>
        <taxon>Bacillales</taxon>
        <taxon>Paenibacillaceae</taxon>
        <taxon>Paenibacillus</taxon>
    </lineage>
</organism>
<proteinExistence type="predicted"/>
<name>A0A4R4EHF2_9BACL</name>
<reference evidence="2 3" key="1">
    <citation type="submission" date="2019-03" db="EMBL/GenBank/DDBJ databases">
        <authorList>
            <person name="Kim M.K.M."/>
        </authorList>
    </citation>
    <scope>NUCLEOTIDE SEQUENCE [LARGE SCALE GENOMIC DNA]</scope>
    <source>
        <strain evidence="2 3">18JY21-1</strain>
    </source>
</reference>
<evidence type="ECO:0000313" key="2">
    <source>
        <dbReference type="EMBL" id="TCZ78773.1"/>
    </source>
</evidence>
<evidence type="ECO:0000256" key="1">
    <source>
        <dbReference type="SAM" id="SignalP"/>
    </source>
</evidence>
<keyword evidence="3" id="KW-1185">Reference proteome</keyword>
<sequence length="242" mass="27299">MKDKQIAKVCSVLLIMVSLLMACSSAPGISSSPIPQTTPHSHVTIPPGNKIVKEKDRVIRIDGLVIPVSKIEVLDSYLKVEKYDQTEFERLRIDPIHDDGEKKTYHIGYGCGMKNCCHVLVQIHQEEVYSLELPESMYMGSILNKDQSRALIKFGFNEGNLVNHSAIRGLDLQSFRFLTMKSSEDEALYGEMNLPFPEVQWINNQTIKLTIADVPNSEYETLKKWGELVSPPTKEIIVSFTS</sequence>
<protein>
    <submittedName>
        <fullName evidence="2">Uncharacterized protein</fullName>
    </submittedName>
</protein>